<dbReference type="EMBL" id="BARU01019595">
    <property type="protein sequence ID" value="GAH54563.1"/>
    <property type="molecule type" value="Genomic_DNA"/>
</dbReference>
<dbReference type="Gene3D" id="3.40.50.300">
    <property type="entry name" value="P-loop containing nucleotide triphosphate hydrolases"/>
    <property type="match status" value="1"/>
</dbReference>
<sequence>MEIRLKSVYKIFGKEPQKVLELLKKGKTKSEIYEETGQVVAVNDVSLDISIGETFVVMGLSGSGKSTLLRCINRLVDPTLGKIYSKELEITSLNQRELRE</sequence>
<dbReference type="SUPFAM" id="SSF52540">
    <property type="entry name" value="P-loop containing nucleoside triphosphate hydrolases"/>
    <property type="match status" value="1"/>
</dbReference>
<dbReference type="PANTHER" id="PTHR43869:SF1">
    <property type="entry name" value="GLYCINE BETAINE_PROLINE BETAINE TRANSPORT SYSTEM ATP-BINDING PROTEIN PROV"/>
    <property type="match status" value="1"/>
</dbReference>
<dbReference type="InterPro" id="IPR051921">
    <property type="entry name" value="ABC_osmolyte_uptake_ATP-bind"/>
</dbReference>
<dbReference type="InterPro" id="IPR003439">
    <property type="entry name" value="ABC_transporter-like_ATP-bd"/>
</dbReference>
<gene>
    <name evidence="2" type="ORF">S03H2_32257</name>
</gene>
<dbReference type="GO" id="GO:0005524">
    <property type="term" value="F:ATP binding"/>
    <property type="evidence" value="ECO:0007669"/>
    <property type="project" value="InterPro"/>
</dbReference>
<feature type="non-terminal residue" evidence="2">
    <location>
        <position position="100"/>
    </location>
</feature>
<dbReference type="GO" id="GO:0016887">
    <property type="term" value="F:ATP hydrolysis activity"/>
    <property type="evidence" value="ECO:0007669"/>
    <property type="project" value="InterPro"/>
</dbReference>
<feature type="domain" description="ABC transporter" evidence="1">
    <location>
        <begin position="42"/>
        <end position="95"/>
    </location>
</feature>
<comment type="caution">
    <text evidence="2">The sequence shown here is derived from an EMBL/GenBank/DDBJ whole genome shotgun (WGS) entry which is preliminary data.</text>
</comment>
<name>X1IAH7_9ZZZZ</name>
<proteinExistence type="predicted"/>
<dbReference type="InterPro" id="IPR027417">
    <property type="entry name" value="P-loop_NTPase"/>
</dbReference>
<evidence type="ECO:0000259" key="1">
    <source>
        <dbReference type="Pfam" id="PF00005"/>
    </source>
</evidence>
<protein>
    <recommendedName>
        <fullName evidence="1">ABC transporter domain-containing protein</fullName>
    </recommendedName>
</protein>
<accession>X1IAH7</accession>
<dbReference type="PANTHER" id="PTHR43869">
    <property type="entry name" value="GLYCINE BETAINE/PROLINE BETAINE TRANSPORT SYSTEM ATP-BINDING PROTEIN PROV"/>
    <property type="match status" value="1"/>
</dbReference>
<organism evidence="2">
    <name type="scientific">marine sediment metagenome</name>
    <dbReference type="NCBI Taxonomy" id="412755"/>
    <lineage>
        <taxon>unclassified sequences</taxon>
        <taxon>metagenomes</taxon>
        <taxon>ecological metagenomes</taxon>
    </lineage>
</organism>
<evidence type="ECO:0000313" key="2">
    <source>
        <dbReference type="EMBL" id="GAH54563.1"/>
    </source>
</evidence>
<dbReference type="Pfam" id="PF00005">
    <property type="entry name" value="ABC_tran"/>
    <property type="match status" value="1"/>
</dbReference>
<dbReference type="AlphaFoldDB" id="X1IAH7"/>
<reference evidence="2" key="1">
    <citation type="journal article" date="2014" name="Front. Microbiol.">
        <title>High frequency of phylogenetically diverse reductive dehalogenase-homologous genes in deep subseafloor sedimentary metagenomes.</title>
        <authorList>
            <person name="Kawai M."/>
            <person name="Futagami T."/>
            <person name="Toyoda A."/>
            <person name="Takaki Y."/>
            <person name="Nishi S."/>
            <person name="Hori S."/>
            <person name="Arai W."/>
            <person name="Tsubouchi T."/>
            <person name="Morono Y."/>
            <person name="Uchiyama I."/>
            <person name="Ito T."/>
            <person name="Fujiyama A."/>
            <person name="Inagaki F."/>
            <person name="Takami H."/>
        </authorList>
    </citation>
    <scope>NUCLEOTIDE SEQUENCE</scope>
    <source>
        <strain evidence="2">Expedition CK06-06</strain>
    </source>
</reference>